<dbReference type="Proteomes" id="UP001521137">
    <property type="component" value="Unassembled WGS sequence"/>
</dbReference>
<organism evidence="2 3">
    <name type="scientific">Paraglaciecola algarum</name>
    <dbReference type="NCBI Taxonomy" id="3050085"/>
    <lineage>
        <taxon>Bacteria</taxon>
        <taxon>Pseudomonadati</taxon>
        <taxon>Pseudomonadota</taxon>
        <taxon>Gammaproteobacteria</taxon>
        <taxon>Alteromonadales</taxon>
        <taxon>Alteromonadaceae</taxon>
        <taxon>Paraglaciecola</taxon>
    </lineage>
</organism>
<dbReference type="Gene3D" id="1.10.760.10">
    <property type="entry name" value="Cytochrome c-like domain"/>
    <property type="match status" value="1"/>
</dbReference>
<evidence type="ECO:0000313" key="2">
    <source>
        <dbReference type="EMBL" id="MCF2948018.1"/>
    </source>
</evidence>
<dbReference type="InterPro" id="IPR051344">
    <property type="entry name" value="Vgb"/>
</dbReference>
<accession>A0ABS9D502</accession>
<sequence>MRFIHFKLPIVKAFCLIVFSQHSIAELTQNQHHTEGKVLVEQICTACHGLNQITRSSGYTLSDWKSLTRTMIDLTAQPEIEQKVFSYLATNYPPNTKRAPTLIAGDVKIEFTEWQTPTLGQRSRDPIEAPDGMIWWAGQRKNLIGSINPTTGKMREYSLPPNSMPHSVTVGPNSHIWYTGNKNSSVGKVDPDTGEVKVFNMPNPNAKDPHTAVFDANGILWFTAQHSNFIGRLNPNTGDIKLVTLPRPKSKPYGIKIDAKGNPWVACNGNNCLIKVDQNTMQLTEVLLPNSATRVRRLDIASDGTIWYVNSSQGKLGRYNPTTDNIKEWPTPSGKKSHPYAIAVVDDIVWFNESGMRPDPLVRFDPKTETFQSWPIPSGDVYAGIIRHMRPTRDGDLLIHQSSTNRIIRVKIQSP</sequence>
<dbReference type="RefSeq" id="WP_235311575.1">
    <property type="nucleotide sequence ID" value="NZ_JAKGAS010000003.1"/>
</dbReference>
<dbReference type="PANTHER" id="PTHR40274:SF3">
    <property type="entry name" value="VIRGINIAMYCIN B LYASE"/>
    <property type="match status" value="1"/>
</dbReference>
<proteinExistence type="predicted"/>
<dbReference type="InterPro" id="IPR036909">
    <property type="entry name" value="Cyt_c-like_dom_sf"/>
</dbReference>
<dbReference type="Gene3D" id="2.130.10.10">
    <property type="entry name" value="YVTN repeat-like/Quinoprotein amine dehydrogenase"/>
    <property type="match status" value="2"/>
</dbReference>
<evidence type="ECO:0000256" key="1">
    <source>
        <dbReference type="SAM" id="SignalP"/>
    </source>
</evidence>
<dbReference type="PANTHER" id="PTHR40274">
    <property type="entry name" value="VIRGINIAMYCIN B LYASE"/>
    <property type="match status" value="1"/>
</dbReference>
<dbReference type="EMBL" id="JAKGAS010000003">
    <property type="protein sequence ID" value="MCF2948018.1"/>
    <property type="molecule type" value="Genomic_DNA"/>
</dbReference>
<name>A0ABS9D502_9ALTE</name>
<protein>
    <submittedName>
        <fullName evidence="2">Cytochrome C</fullName>
    </submittedName>
</protein>
<dbReference type="InterPro" id="IPR015943">
    <property type="entry name" value="WD40/YVTN_repeat-like_dom_sf"/>
</dbReference>
<dbReference type="SUPFAM" id="SSF63829">
    <property type="entry name" value="Calcium-dependent phosphotriesterase"/>
    <property type="match status" value="1"/>
</dbReference>
<feature type="chain" id="PRO_5045129979" evidence="1">
    <location>
        <begin position="26"/>
        <end position="415"/>
    </location>
</feature>
<feature type="signal peptide" evidence="1">
    <location>
        <begin position="1"/>
        <end position="25"/>
    </location>
</feature>
<keyword evidence="3" id="KW-1185">Reference proteome</keyword>
<comment type="caution">
    <text evidence="2">The sequence shown here is derived from an EMBL/GenBank/DDBJ whole genome shotgun (WGS) entry which is preliminary data.</text>
</comment>
<keyword evidence="1" id="KW-0732">Signal</keyword>
<gene>
    <name evidence="2" type="ORF">L0668_07860</name>
</gene>
<reference evidence="2 3" key="1">
    <citation type="submission" date="2022-01" db="EMBL/GenBank/DDBJ databases">
        <title>Paraglaciecola sp. G1-23.</title>
        <authorList>
            <person name="Jin M.S."/>
            <person name="Han D.M."/>
            <person name="Kim H.M."/>
            <person name="Jeon C.O."/>
        </authorList>
    </citation>
    <scope>NUCLEOTIDE SEQUENCE [LARGE SCALE GENOMIC DNA]</scope>
    <source>
        <strain evidence="2 3">G1-23</strain>
    </source>
</reference>
<evidence type="ECO:0000313" key="3">
    <source>
        <dbReference type="Proteomes" id="UP001521137"/>
    </source>
</evidence>
<dbReference type="Pfam" id="PF24684">
    <property type="entry name" value="Vgb_lyase"/>
    <property type="match status" value="1"/>
</dbReference>